<proteinExistence type="predicted"/>
<evidence type="ECO:0000256" key="2">
    <source>
        <dbReference type="ARBA" id="ARBA00022679"/>
    </source>
</evidence>
<evidence type="ECO:0000256" key="4">
    <source>
        <dbReference type="ARBA" id="ARBA00022777"/>
    </source>
</evidence>
<dbReference type="PROSITE" id="PS50011">
    <property type="entry name" value="PROTEIN_KINASE_DOM"/>
    <property type="match status" value="1"/>
</dbReference>
<reference evidence="7 8" key="1">
    <citation type="submission" date="2023-01" db="EMBL/GenBank/DDBJ databases">
        <authorList>
            <person name="Kreplak J."/>
        </authorList>
    </citation>
    <scope>NUCLEOTIDE SEQUENCE [LARGE SCALE GENOMIC DNA]</scope>
</reference>
<keyword evidence="2" id="KW-0808">Transferase</keyword>
<keyword evidence="3" id="KW-0547">Nucleotide-binding</keyword>
<dbReference type="InterPro" id="IPR000719">
    <property type="entry name" value="Prot_kinase_dom"/>
</dbReference>
<feature type="domain" description="Protein kinase" evidence="6">
    <location>
        <begin position="1"/>
        <end position="176"/>
    </location>
</feature>
<evidence type="ECO:0000256" key="5">
    <source>
        <dbReference type="ARBA" id="ARBA00022840"/>
    </source>
</evidence>
<dbReference type="InterPro" id="IPR008271">
    <property type="entry name" value="Ser/Thr_kinase_AS"/>
</dbReference>
<name>A0AAV1B6I6_VICFA</name>
<dbReference type="Pfam" id="PF00069">
    <property type="entry name" value="Pkinase"/>
    <property type="match status" value="1"/>
</dbReference>
<evidence type="ECO:0000256" key="1">
    <source>
        <dbReference type="ARBA" id="ARBA00022527"/>
    </source>
</evidence>
<evidence type="ECO:0000256" key="3">
    <source>
        <dbReference type="ARBA" id="ARBA00022741"/>
    </source>
</evidence>
<dbReference type="Proteomes" id="UP001157006">
    <property type="component" value="Chromosome 6"/>
</dbReference>
<dbReference type="GO" id="GO:0005524">
    <property type="term" value="F:ATP binding"/>
    <property type="evidence" value="ECO:0007669"/>
    <property type="project" value="UniProtKB-KW"/>
</dbReference>
<gene>
    <name evidence="7" type="ORF">VFH_VI103080</name>
</gene>
<dbReference type="PANTHER" id="PTHR24351">
    <property type="entry name" value="RIBOSOMAL PROTEIN S6 KINASE"/>
    <property type="match status" value="1"/>
</dbReference>
<accession>A0AAV1B6I6</accession>
<dbReference type="EMBL" id="OX451741">
    <property type="protein sequence ID" value="CAI8618011.1"/>
    <property type="molecule type" value="Genomic_DNA"/>
</dbReference>
<dbReference type="AlphaFoldDB" id="A0AAV1B6I6"/>
<dbReference type="GO" id="GO:0004674">
    <property type="term" value="F:protein serine/threonine kinase activity"/>
    <property type="evidence" value="ECO:0007669"/>
    <property type="project" value="UniProtKB-KW"/>
</dbReference>
<evidence type="ECO:0000259" key="6">
    <source>
        <dbReference type="PROSITE" id="PS50011"/>
    </source>
</evidence>
<sequence length="176" mass="20359">MMKTKNATIHKCFSKVLFDGFDARIFLSRDNNNSELFVILWLRQSTLIRLRFMNRHRIVTIITASRLRTPGKVDGVEVKMMMVGGTETKGRHCCKLNGCNCCDFTTVLYLVRDFVNGHLFFQLYHQGLFREDLAHVYASKIVYAVSHFHSKGIMHRDLKPENILMNVDGRVMLTAD</sequence>
<evidence type="ECO:0000313" key="7">
    <source>
        <dbReference type="EMBL" id="CAI8618011.1"/>
    </source>
</evidence>
<keyword evidence="5" id="KW-0067">ATP-binding</keyword>
<dbReference type="Gene3D" id="3.30.200.20">
    <property type="entry name" value="Phosphorylase Kinase, domain 1"/>
    <property type="match status" value="1"/>
</dbReference>
<protein>
    <recommendedName>
        <fullName evidence="6">Protein kinase domain-containing protein</fullName>
    </recommendedName>
</protein>
<dbReference type="PROSITE" id="PS00108">
    <property type="entry name" value="PROTEIN_KINASE_ST"/>
    <property type="match status" value="1"/>
</dbReference>
<keyword evidence="4" id="KW-0418">Kinase</keyword>
<dbReference type="SUPFAM" id="SSF56112">
    <property type="entry name" value="Protein kinase-like (PK-like)"/>
    <property type="match status" value="1"/>
</dbReference>
<dbReference type="InterPro" id="IPR011009">
    <property type="entry name" value="Kinase-like_dom_sf"/>
</dbReference>
<evidence type="ECO:0000313" key="8">
    <source>
        <dbReference type="Proteomes" id="UP001157006"/>
    </source>
</evidence>
<keyword evidence="1" id="KW-0723">Serine/threonine-protein kinase</keyword>
<keyword evidence="8" id="KW-1185">Reference proteome</keyword>
<organism evidence="7 8">
    <name type="scientific">Vicia faba</name>
    <name type="common">Broad bean</name>
    <name type="synonym">Faba vulgaris</name>
    <dbReference type="NCBI Taxonomy" id="3906"/>
    <lineage>
        <taxon>Eukaryota</taxon>
        <taxon>Viridiplantae</taxon>
        <taxon>Streptophyta</taxon>
        <taxon>Embryophyta</taxon>
        <taxon>Tracheophyta</taxon>
        <taxon>Spermatophyta</taxon>
        <taxon>Magnoliopsida</taxon>
        <taxon>eudicotyledons</taxon>
        <taxon>Gunneridae</taxon>
        <taxon>Pentapetalae</taxon>
        <taxon>rosids</taxon>
        <taxon>fabids</taxon>
        <taxon>Fabales</taxon>
        <taxon>Fabaceae</taxon>
        <taxon>Papilionoideae</taxon>
        <taxon>50 kb inversion clade</taxon>
        <taxon>NPAAA clade</taxon>
        <taxon>Hologalegina</taxon>
        <taxon>IRL clade</taxon>
        <taxon>Fabeae</taxon>
        <taxon>Vicia</taxon>
    </lineage>
</organism>
<dbReference type="Gene3D" id="1.10.510.10">
    <property type="entry name" value="Transferase(Phosphotransferase) domain 1"/>
    <property type="match status" value="1"/>
</dbReference>